<gene>
    <name evidence="1" type="ORF">ALPR1_05490</name>
</gene>
<evidence type="ECO:0000313" key="2">
    <source>
        <dbReference type="Proteomes" id="UP000003919"/>
    </source>
</evidence>
<dbReference type="SUPFAM" id="SSF50939">
    <property type="entry name" value="Sialidases"/>
    <property type="match status" value="1"/>
</dbReference>
<dbReference type="Proteomes" id="UP000003919">
    <property type="component" value="Unassembled WGS sequence"/>
</dbReference>
<reference evidence="1 2" key="1">
    <citation type="journal article" date="2011" name="J. Bacteriol.">
        <title>Complete genome sequence of Algoriphagus sp. PR1, bacterial prey of a colony-forming choanoflagellate.</title>
        <authorList>
            <person name="Alegado R.A."/>
            <person name="Ferriera S."/>
            <person name="Nusbaum C."/>
            <person name="Young S.K."/>
            <person name="Zeng Q."/>
            <person name="Imamovic A."/>
            <person name="Fairclough S.R."/>
            <person name="King N."/>
        </authorList>
    </citation>
    <scope>NUCLEOTIDE SEQUENCE [LARGE SCALE GENOMIC DNA]</scope>
    <source>
        <strain evidence="1 2">PR1</strain>
    </source>
</reference>
<protein>
    <submittedName>
        <fullName evidence="1">BNR repeat protein</fullName>
    </submittedName>
</protein>
<comment type="caution">
    <text evidence="1">The sequence shown here is derived from an EMBL/GenBank/DDBJ whole genome shotgun (WGS) entry which is preliminary data.</text>
</comment>
<evidence type="ECO:0000313" key="1">
    <source>
        <dbReference type="EMBL" id="EAZ80350.1"/>
    </source>
</evidence>
<organism evidence="1 2">
    <name type="scientific">Algoriphagus machipongonensis</name>
    <dbReference type="NCBI Taxonomy" id="388413"/>
    <lineage>
        <taxon>Bacteria</taxon>
        <taxon>Pseudomonadati</taxon>
        <taxon>Bacteroidota</taxon>
        <taxon>Cytophagia</taxon>
        <taxon>Cytophagales</taxon>
        <taxon>Cyclobacteriaceae</taxon>
        <taxon>Algoriphagus</taxon>
    </lineage>
</organism>
<proteinExistence type="predicted"/>
<dbReference type="InterPro" id="IPR036278">
    <property type="entry name" value="Sialidase_sf"/>
</dbReference>
<dbReference type="RefSeq" id="WP_008198956.1">
    <property type="nucleotide sequence ID" value="NZ_CM001023.1"/>
</dbReference>
<dbReference type="PROSITE" id="PS51257">
    <property type="entry name" value="PROKAR_LIPOPROTEIN"/>
    <property type="match status" value="1"/>
</dbReference>
<sequence>MKLHKSFHLGFILAVLFSCAESKKEDASLKAIPFPDTEQTSLPYLFTGSDGPVISWVKKLNDSTTELRYSQLTDNQWQVPKKITQGSDWFINWADFPSITENKGHLMTHFLQKSSRGTYSYDVKLNLLKNNDSSWKINLPLHTDSTFTEHGFVSAVPYSTDSFFITWLDGRNTGMSEGHDHDEHGGGAMSIRAATVHLDGSITDEVELDSRTCDCCQTTTAITENGPIVVYRDRSDSEVRDIYITRLVDGHWATPKPVHSDGWEINGCPVNGPKVDAKGKTVVVAWFTGVNNEPKVKVAFSRNAGESFSAPIQVSGSDALGRVDVALLDDHSAILTWMETEGEETYFKAAKVTDGGMGNPIQITPIDPARKSGFPQMEIFKENIYFAWTEVIGDQNQVKTASLAKTAF</sequence>
<accession>A3HYL4</accession>
<dbReference type="HOGENOM" id="CLU_656626_0_0_10"/>
<dbReference type="EMBL" id="AAXU02000001">
    <property type="protein sequence ID" value="EAZ80350.1"/>
    <property type="molecule type" value="Genomic_DNA"/>
</dbReference>
<dbReference type="STRING" id="388413.ALPR1_05490"/>
<dbReference type="OrthoDB" id="9764969at2"/>
<dbReference type="AlphaFoldDB" id="A3HYL4"/>
<dbReference type="eggNOG" id="COG4409">
    <property type="taxonomic scope" value="Bacteria"/>
</dbReference>
<keyword evidence="2" id="KW-1185">Reference proteome</keyword>
<name>A3HYL4_9BACT</name>